<proteinExistence type="predicted"/>
<dbReference type="Proteomes" id="UP000243197">
    <property type="component" value="Chromosome"/>
</dbReference>
<dbReference type="EMBL" id="AP014564">
    <property type="protein sequence ID" value="BAV94633.1"/>
    <property type="molecule type" value="Genomic_DNA"/>
</dbReference>
<evidence type="ECO:0000313" key="1">
    <source>
        <dbReference type="EMBL" id="BAV94633.1"/>
    </source>
</evidence>
<accession>A0A1J1DXR6</accession>
<sequence length="43" mass="4907">MIGKKNNNYLNTIAFKVLAIRLILLSTPKDRKQNILAKIIVII</sequence>
<dbReference type="KEGG" id="ise:JBKA6_0620"/>
<evidence type="ECO:0000313" key="2">
    <source>
        <dbReference type="Proteomes" id="UP000243197"/>
    </source>
</evidence>
<dbReference type="AlphaFoldDB" id="A0A1J1DXR6"/>
<name>A0A1J1DXR6_9FLAO</name>
<protein>
    <submittedName>
        <fullName evidence="1">Uncharacterized protein</fullName>
    </submittedName>
</protein>
<organism evidence="1 2">
    <name type="scientific">Ichthyobacterium seriolicida</name>
    <dbReference type="NCBI Taxonomy" id="242600"/>
    <lineage>
        <taxon>Bacteria</taxon>
        <taxon>Pseudomonadati</taxon>
        <taxon>Bacteroidota</taxon>
        <taxon>Flavobacteriia</taxon>
        <taxon>Flavobacteriales</taxon>
        <taxon>Ichthyobacteriaceae</taxon>
        <taxon>Ichthyobacterium</taxon>
    </lineage>
</organism>
<gene>
    <name evidence="1" type="ORF">JBKA6_0620</name>
</gene>
<keyword evidence="2" id="KW-1185">Reference proteome</keyword>
<reference evidence="1 2" key="1">
    <citation type="submission" date="2014-03" db="EMBL/GenBank/DDBJ databases">
        <title>complete genome sequence of Flavobacteriaceae bacterium JBKA-6.</title>
        <authorList>
            <person name="Takano T."/>
            <person name="Nakamura Y."/>
            <person name="Takuma S."/>
            <person name="Yasuike M."/>
            <person name="Matsuyama T."/>
            <person name="Sakai T."/>
            <person name="Fujiwara A."/>
            <person name="Kimoto K."/>
            <person name="Fukuda Y."/>
            <person name="Kondo H."/>
            <person name="Hirono I."/>
            <person name="Nakayasu C."/>
        </authorList>
    </citation>
    <scope>NUCLEOTIDE SEQUENCE [LARGE SCALE GENOMIC DNA]</scope>
    <source>
        <strain evidence="1 2">JBKA-6</strain>
    </source>
</reference>